<name>A0ABT7EWV2_9RHOB</name>
<comment type="caution">
    <text evidence="2">The sequence shown here is derived from an EMBL/GenBank/DDBJ whole genome shotgun (WGS) entry which is preliminary data.</text>
</comment>
<proteinExistence type="predicted"/>
<evidence type="ECO:0000313" key="2">
    <source>
        <dbReference type="EMBL" id="MDK3016821.1"/>
    </source>
</evidence>
<protein>
    <recommendedName>
        <fullName evidence="4">DUF3718 domain-containing protein</fullName>
    </recommendedName>
</protein>
<evidence type="ECO:0008006" key="4">
    <source>
        <dbReference type="Google" id="ProtNLM"/>
    </source>
</evidence>
<reference evidence="2 3" key="1">
    <citation type="submission" date="2023-05" db="EMBL/GenBank/DDBJ databases">
        <title>Pseudodonghicola sp. nov.</title>
        <authorList>
            <person name="Huang J."/>
        </authorList>
    </citation>
    <scope>NUCLEOTIDE SEQUENCE [LARGE SCALE GENOMIC DNA]</scope>
    <source>
        <strain evidence="2 3">IC7</strain>
    </source>
</reference>
<gene>
    <name evidence="2" type="ORF">QO033_03980</name>
</gene>
<keyword evidence="1" id="KW-0732">Signal</keyword>
<evidence type="ECO:0000313" key="3">
    <source>
        <dbReference type="Proteomes" id="UP001243757"/>
    </source>
</evidence>
<feature type="signal peptide" evidence="1">
    <location>
        <begin position="1"/>
        <end position="22"/>
    </location>
</feature>
<dbReference type="EMBL" id="JASNJD010000002">
    <property type="protein sequence ID" value="MDK3016821.1"/>
    <property type="molecule type" value="Genomic_DNA"/>
</dbReference>
<organism evidence="2 3">
    <name type="scientific">Pseudodonghicola flavimaris</name>
    <dbReference type="NCBI Taxonomy" id="3050036"/>
    <lineage>
        <taxon>Bacteria</taxon>
        <taxon>Pseudomonadati</taxon>
        <taxon>Pseudomonadota</taxon>
        <taxon>Alphaproteobacteria</taxon>
        <taxon>Rhodobacterales</taxon>
        <taxon>Paracoccaceae</taxon>
        <taxon>Pseudodonghicola</taxon>
    </lineage>
</organism>
<dbReference type="Proteomes" id="UP001243757">
    <property type="component" value="Unassembled WGS sequence"/>
</dbReference>
<sequence length="96" mass="10563">MRHMMIILALIAVAGGALPAAAAECYADYKAKRDNPLKLHYGVMQLQQGCDRQSARAEVAGRLQRNGWTLLNVVSVFGPEGLEGRKANAGRFYLRF</sequence>
<dbReference type="RefSeq" id="WP_284479634.1">
    <property type="nucleotide sequence ID" value="NZ_JASNJD010000002.1"/>
</dbReference>
<evidence type="ECO:0000256" key="1">
    <source>
        <dbReference type="SAM" id="SignalP"/>
    </source>
</evidence>
<accession>A0ABT7EWV2</accession>
<feature type="chain" id="PRO_5045565266" description="DUF3718 domain-containing protein" evidence="1">
    <location>
        <begin position="23"/>
        <end position="96"/>
    </location>
</feature>
<keyword evidence="3" id="KW-1185">Reference proteome</keyword>